<evidence type="ECO:0000256" key="6">
    <source>
        <dbReference type="ARBA" id="ARBA00022989"/>
    </source>
</evidence>
<keyword evidence="3 8" id="KW-0812">Transmembrane</keyword>
<feature type="transmembrane region" description="Helical" evidence="8">
    <location>
        <begin position="490"/>
        <end position="508"/>
    </location>
</feature>
<reference evidence="12 13" key="1">
    <citation type="journal article" date="2017" name="Int. J. Syst. Evol. Microbiol.">
        <title>Ramlibacter monticola sp. nov., isolated from forest soil.</title>
        <authorList>
            <person name="Chaudhary D.K."/>
            <person name="Kim J."/>
        </authorList>
    </citation>
    <scope>NUCLEOTIDE SEQUENCE [LARGE SCALE GENOMIC DNA]</scope>
    <source>
        <strain evidence="12 13">KACC 19175</strain>
    </source>
</reference>
<accession>A0A936YWG7</accession>
<evidence type="ECO:0000313" key="13">
    <source>
        <dbReference type="Proteomes" id="UP000599109"/>
    </source>
</evidence>
<dbReference type="PROSITE" id="PS50893">
    <property type="entry name" value="ABC_TRANSPORTER_2"/>
    <property type="match status" value="1"/>
</dbReference>
<proteinExistence type="predicted"/>
<evidence type="ECO:0000256" key="2">
    <source>
        <dbReference type="ARBA" id="ARBA00022475"/>
    </source>
</evidence>
<dbReference type="Pfam" id="PF03412">
    <property type="entry name" value="Peptidase_C39"/>
    <property type="match status" value="1"/>
</dbReference>
<evidence type="ECO:0000256" key="4">
    <source>
        <dbReference type="ARBA" id="ARBA00022741"/>
    </source>
</evidence>
<dbReference type="InterPro" id="IPR027417">
    <property type="entry name" value="P-loop_NTPase"/>
</dbReference>
<keyword evidence="6 8" id="KW-1133">Transmembrane helix</keyword>
<sequence>MSAAVFAPGRRWIVPEVVQTSAMDCGPASLKSVLEGFRIPVSYGRLREACQTDVDGTSIDTIEVLANQLGVAAEQVMIPLDHLFLDSARALPAVVVVRHSDGATHFVVAWRRVGPWVQVMDPAVGRRWIRCTRLLEEAFRHQTHVGAGAWREWAASDDFLDPLRERLARLGASRAQAATLVDEALADATWFGLAALDASVRFIASVIDADGLRRGAEAMQVTESLFRDTHRSTGDIFRVIPPRYWSAHAWDELGEDGELQLTLHGAVLVRLSGRTPADAAESPEALKSPELRAALTEKPVHPMRLVASVLARQGRLGLFALAGAMAVSAGAVLIEMLMFRGLFEVSTALALASQRLLAFLAVLAFGGLLLVFELGIAAEVLRLGRHLEASLRVALLEKLPRLSDRYFHSRSVSDMAERSHSLQMLRLLPGWALHMLQAVCDLAFTLVGVALIDPESLPLALAVSAAAVVIPLVMQPLMNESDLRVRNHASALHIFYLDALLGLVPIRSHAAEPAVRRRHEGLLVEWVRAGRAQITVSLGAGGLQSLVCVALGAWLLVSHFGRSPTVSGADLLLVYWTLKLPAVGHSLADLAHQYPALRNVLVRLLEPLNAPTETPDAAPRQAGDAAAGNGPVAIAVEGGSVLAAGHTILEDLELSIAAGEHVAIVGASGAGKSSLLGLLLGWHRLADGTLRLDDATAGAAAIERLRHATAWVDPAIQLWNRSFLDNLVYASGGTALDQVGPVLDAARLRGLLQKLPAGLQTHLGEGGALVSGGEGQRVRLARALLQQDVRLALLDEPFRGLDRSQRRELLVEARAWWKDATLLCVTHDVAETQSFDRVLVVEGGRIVEDGRPGELAQQDSRYRQMLLAEEEVQSRLWADPRWRRIRVEDGGLRADEGAVA</sequence>
<dbReference type="GO" id="GO:0034040">
    <property type="term" value="F:ATPase-coupled lipid transmembrane transporter activity"/>
    <property type="evidence" value="ECO:0007669"/>
    <property type="project" value="TreeGrafter"/>
</dbReference>
<dbReference type="InterPro" id="IPR003593">
    <property type="entry name" value="AAA+_ATPase"/>
</dbReference>
<dbReference type="InterPro" id="IPR039421">
    <property type="entry name" value="Type_1_exporter"/>
</dbReference>
<dbReference type="PANTHER" id="PTHR24221">
    <property type="entry name" value="ATP-BINDING CASSETTE SUB-FAMILY B"/>
    <property type="match status" value="1"/>
</dbReference>
<feature type="transmembrane region" description="Helical" evidence="8">
    <location>
        <begin position="316"/>
        <end position="337"/>
    </location>
</feature>
<feature type="transmembrane region" description="Helical" evidence="8">
    <location>
        <begin position="357"/>
        <end position="378"/>
    </location>
</feature>
<evidence type="ECO:0000259" key="10">
    <source>
        <dbReference type="PROSITE" id="PS50929"/>
    </source>
</evidence>
<comment type="caution">
    <text evidence="12">The sequence shown here is derived from an EMBL/GenBank/DDBJ whole genome shotgun (WGS) entry which is preliminary data.</text>
</comment>
<comment type="subcellular location">
    <subcellularLocation>
        <location evidence="1">Cell membrane</location>
        <topology evidence="1">Multi-pass membrane protein</topology>
    </subcellularLocation>
</comment>
<keyword evidence="5 12" id="KW-0067">ATP-binding</keyword>
<dbReference type="GO" id="GO:0006508">
    <property type="term" value="P:proteolysis"/>
    <property type="evidence" value="ECO:0007669"/>
    <property type="project" value="InterPro"/>
</dbReference>
<dbReference type="AlphaFoldDB" id="A0A936YWG7"/>
<dbReference type="Proteomes" id="UP000599109">
    <property type="component" value="Unassembled WGS sequence"/>
</dbReference>
<dbReference type="SUPFAM" id="SSF90123">
    <property type="entry name" value="ABC transporter transmembrane region"/>
    <property type="match status" value="1"/>
</dbReference>
<evidence type="ECO:0000313" key="12">
    <source>
        <dbReference type="EMBL" id="MBL0390770.1"/>
    </source>
</evidence>
<dbReference type="Gene3D" id="3.40.50.300">
    <property type="entry name" value="P-loop containing nucleotide triphosphate hydrolases"/>
    <property type="match status" value="1"/>
</dbReference>
<keyword evidence="4" id="KW-0547">Nucleotide-binding</keyword>
<dbReference type="GO" id="GO:0005886">
    <property type="term" value="C:plasma membrane"/>
    <property type="evidence" value="ECO:0007669"/>
    <property type="project" value="UniProtKB-SubCell"/>
</dbReference>
<dbReference type="SUPFAM" id="SSF52540">
    <property type="entry name" value="P-loop containing nucleoside triphosphate hydrolases"/>
    <property type="match status" value="1"/>
</dbReference>
<feature type="transmembrane region" description="Helical" evidence="8">
    <location>
        <begin position="536"/>
        <end position="557"/>
    </location>
</feature>
<keyword evidence="13" id="KW-1185">Reference proteome</keyword>
<dbReference type="PROSITE" id="PS50929">
    <property type="entry name" value="ABC_TM1F"/>
    <property type="match status" value="1"/>
</dbReference>
<evidence type="ECO:0000256" key="5">
    <source>
        <dbReference type="ARBA" id="ARBA00022840"/>
    </source>
</evidence>
<dbReference type="GO" id="GO:0005524">
    <property type="term" value="F:ATP binding"/>
    <property type="evidence" value="ECO:0007669"/>
    <property type="project" value="UniProtKB-KW"/>
</dbReference>
<dbReference type="Gene3D" id="1.20.1560.10">
    <property type="entry name" value="ABC transporter type 1, transmembrane domain"/>
    <property type="match status" value="1"/>
</dbReference>
<protein>
    <submittedName>
        <fullName evidence="12">ATP-binding cassette domain-containing protein</fullName>
    </submittedName>
</protein>
<organism evidence="12 13">
    <name type="scientific">Ramlibacter monticola</name>
    <dbReference type="NCBI Taxonomy" id="1926872"/>
    <lineage>
        <taxon>Bacteria</taxon>
        <taxon>Pseudomonadati</taxon>
        <taxon>Pseudomonadota</taxon>
        <taxon>Betaproteobacteria</taxon>
        <taxon>Burkholderiales</taxon>
        <taxon>Comamonadaceae</taxon>
        <taxon>Ramlibacter</taxon>
    </lineage>
</organism>
<feature type="transmembrane region" description="Helical" evidence="8">
    <location>
        <begin position="431"/>
        <end position="452"/>
    </location>
</feature>
<dbReference type="SMART" id="SM00382">
    <property type="entry name" value="AAA"/>
    <property type="match status" value="1"/>
</dbReference>
<feature type="transmembrane region" description="Helical" evidence="8">
    <location>
        <begin position="459"/>
        <end position="478"/>
    </location>
</feature>
<evidence type="ECO:0000256" key="7">
    <source>
        <dbReference type="ARBA" id="ARBA00023136"/>
    </source>
</evidence>
<dbReference type="Gene3D" id="3.90.70.10">
    <property type="entry name" value="Cysteine proteinases"/>
    <property type="match status" value="1"/>
</dbReference>
<keyword evidence="2" id="KW-1003">Cell membrane</keyword>
<dbReference type="GO" id="GO:0008233">
    <property type="term" value="F:peptidase activity"/>
    <property type="evidence" value="ECO:0007669"/>
    <property type="project" value="InterPro"/>
</dbReference>
<dbReference type="EMBL" id="JAEQNE010000001">
    <property type="protein sequence ID" value="MBL0390770.1"/>
    <property type="molecule type" value="Genomic_DNA"/>
</dbReference>
<gene>
    <name evidence="12" type="ORF">JJ685_06385</name>
</gene>
<dbReference type="RefSeq" id="WP_201673350.1">
    <property type="nucleotide sequence ID" value="NZ_JAEQNE010000001.1"/>
</dbReference>
<dbReference type="Pfam" id="PF00005">
    <property type="entry name" value="ABC_tran"/>
    <property type="match status" value="1"/>
</dbReference>
<dbReference type="GO" id="GO:0016887">
    <property type="term" value="F:ATP hydrolysis activity"/>
    <property type="evidence" value="ECO:0007669"/>
    <property type="project" value="InterPro"/>
</dbReference>
<feature type="domain" description="ABC transporter" evidence="9">
    <location>
        <begin position="634"/>
        <end position="868"/>
    </location>
</feature>
<feature type="domain" description="Peptidase C39" evidence="11">
    <location>
        <begin position="19"/>
        <end position="145"/>
    </location>
</feature>
<dbReference type="GO" id="GO:0140359">
    <property type="term" value="F:ABC-type transporter activity"/>
    <property type="evidence" value="ECO:0007669"/>
    <property type="project" value="InterPro"/>
</dbReference>
<evidence type="ECO:0000259" key="11">
    <source>
        <dbReference type="PROSITE" id="PS50990"/>
    </source>
</evidence>
<evidence type="ECO:0000256" key="8">
    <source>
        <dbReference type="SAM" id="Phobius"/>
    </source>
</evidence>
<dbReference type="InterPro" id="IPR036640">
    <property type="entry name" value="ABC1_TM_sf"/>
</dbReference>
<dbReference type="InterPro" id="IPR011527">
    <property type="entry name" value="ABC1_TM_dom"/>
</dbReference>
<dbReference type="InterPro" id="IPR003439">
    <property type="entry name" value="ABC_transporter-like_ATP-bd"/>
</dbReference>
<keyword evidence="7 8" id="KW-0472">Membrane</keyword>
<dbReference type="PANTHER" id="PTHR24221:SF248">
    <property type="entry name" value="ABC TRANSPORTER TRANSMEMBRANE REGION"/>
    <property type="match status" value="1"/>
</dbReference>
<feature type="domain" description="ABC transmembrane type-1" evidence="10">
    <location>
        <begin position="322"/>
        <end position="547"/>
    </location>
</feature>
<dbReference type="InterPro" id="IPR005074">
    <property type="entry name" value="Peptidase_C39"/>
</dbReference>
<evidence type="ECO:0000256" key="3">
    <source>
        <dbReference type="ARBA" id="ARBA00022692"/>
    </source>
</evidence>
<evidence type="ECO:0000256" key="1">
    <source>
        <dbReference type="ARBA" id="ARBA00004651"/>
    </source>
</evidence>
<dbReference type="PROSITE" id="PS50990">
    <property type="entry name" value="PEPTIDASE_C39"/>
    <property type="match status" value="1"/>
</dbReference>
<evidence type="ECO:0000259" key="9">
    <source>
        <dbReference type="PROSITE" id="PS50893"/>
    </source>
</evidence>
<name>A0A936YWG7_9BURK</name>